<dbReference type="SUPFAM" id="SSF81301">
    <property type="entry name" value="Nucleotidyltransferase"/>
    <property type="match status" value="1"/>
</dbReference>
<accession>A0A2T4TZT4</accession>
<keyword evidence="3" id="KW-1185">Reference proteome</keyword>
<organism evidence="2 3">
    <name type="scientific">Candidatus Methylomirabilis limnetica</name>
    <dbReference type="NCBI Taxonomy" id="2033718"/>
    <lineage>
        <taxon>Bacteria</taxon>
        <taxon>Candidatus Methylomirabilota</taxon>
        <taxon>Candidatus Methylomirabilia</taxon>
        <taxon>Candidatus Methylomirabilales</taxon>
        <taxon>Candidatus Methylomirabilaceae</taxon>
        <taxon>Candidatus Methylomirabilis</taxon>
    </lineage>
</organism>
<reference evidence="3" key="2">
    <citation type="journal article" date="2018" name="Environ. Microbiol.">
        <title>Bloom of a denitrifying methanotroph, 'Candidatus Methylomirabilis limnetica', in a deep stratified lake.</title>
        <authorList>
            <person name="Graf J.S."/>
            <person name="Mayr M.J."/>
            <person name="Marchant H.K."/>
            <person name="Tienken D."/>
            <person name="Hach P.F."/>
            <person name="Brand A."/>
            <person name="Schubert C.J."/>
            <person name="Kuypers M.M."/>
            <person name="Milucka J."/>
        </authorList>
    </citation>
    <scope>NUCLEOTIDE SEQUENCE [LARGE SCALE GENOMIC DNA]</scope>
    <source>
        <strain evidence="3">Zug</strain>
    </source>
</reference>
<dbReference type="OrthoDB" id="9809668at2"/>
<feature type="domain" description="Polymerase beta nucleotidyltransferase" evidence="1">
    <location>
        <begin position="22"/>
        <end position="96"/>
    </location>
</feature>
<dbReference type="AlphaFoldDB" id="A0A2T4TZT4"/>
<evidence type="ECO:0000259" key="1">
    <source>
        <dbReference type="Pfam" id="PF18765"/>
    </source>
</evidence>
<name>A0A2T4TZT4_9BACT</name>
<dbReference type="EMBL" id="NVQC01000013">
    <property type="protein sequence ID" value="PTL36635.1"/>
    <property type="molecule type" value="Genomic_DNA"/>
</dbReference>
<dbReference type="Gene3D" id="3.30.460.10">
    <property type="entry name" value="Beta Polymerase, domain 2"/>
    <property type="match status" value="1"/>
</dbReference>
<comment type="caution">
    <text evidence="2">The sequence shown here is derived from an EMBL/GenBank/DDBJ whole genome shotgun (WGS) entry which is preliminary data.</text>
</comment>
<dbReference type="CDD" id="cd05403">
    <property type="entry name" value="NT_KNTase_like"/>
    <property type="match status" value="1"/>
</dbReference>
<dbReference type="InterPro" id="IPR041633">
    <property type="entry name" value="Polbeta"/>
</dbReference>
<proteinExistence type="predicted"/>
<reference evidence="2 3" key="1">
    <citation type="submission" date="2017-09" db="EMBL/GenBank/DDBJ databases">
        <title>Bloom of a denitrifying methanotroph, Candidatus Methylomirabilis limnetica, in a deep stratified lake.</title>
        <authorList>
            <person name="Graf J.S."/>
            <person name="Marchant H.K."/>
            <person name="Tienken D."/>
            <person name="Hach P.F."/>
            <person name="Brand A."/>
            <person name="Schubert C.J."/>
            <person name="Kuypers M.M."/>
            <person name="Milucka J."/>
        </authorList>
    </citation>
    <scope>NUCLEOTIDE SEQUENCE [LARGE SCALE GENOMIC DNA]</scope>
    <source>
        <strain evidence="2 3">Zug</strain>
    </source>
</reference>
<dbReference type="Pfam" id="PF18765">
    <property type="entry name" value="Polbeta"/>
    <property type="match status" value="1"/>
</dbReference>
<dbReference type="RefSeq" id="WP_107561386.1">
    <property type="nucleotide sequence ID" value="NZ_NVQC01000013.1"/>
</dbReference>
<gene>
    <name evidence="2" type="ORF">CLG94_02850</name>
</gene>
<sequence length="99" mass="11459">MDRRQSYLERVHQIVLQHLKGQPVRVYLFGSWVRGDAQRTSDIDIAILPFGPLPPGLLSHLQEALEESYVPYPIEMVDLSQTDVAFRRRVIEEGILWSD</sequence>
<evidence type="ECO:0000313" key="3">
    <source>
        <dbReference type="Proteomes" id="UP000241436"/>
    </source>
</evidence>
<protein>
    <recommendedName>
        <fullName evidence="1">Polymerase beta nucleotidyltransferase domain-containing protein</fullName>
    </recommendedName>
</protein>
<evidence type="ECO:0000313" key="2">
    <source>
        <dbReference type="EMBL" id="PTL36635.1"/>
    </source>
</evidence>
<dbReference type="InterPro" id="IPR043519">
    <property type="entry name" value="NT_sf"/>
</dbReference>
<dbReference type="Proteomes" id="UP000241436">
    <property type="component" value="Unassembled WGS sequence"/>
</dbReference>